<dbReference type="PRINTS" id="PR00145">
    <property type="entry name" value="ARGSUCLYASE"/>
</dbReference>
<dbReference type="InterPro" id="IPR000362">
    <property type="entry name" value="Fumarate_lyase_fam"/>
</dbReference>
<dbReference type="PANTHER" id="PTHR11444:SF22">
    <property type="entry name" value="FUMARATE HYDRATASE CLASS II"/>
    <property type="match status" value="1"/>
</dbReference>
<gene>
    <name evidence="5" type="primary">fumC</name>
    <name evidence="5" type="ORF">YM304_06050</name>
</gene>
<accession>A0A6C7E6P8</accession>
<dbReference type="InterPro" id="IPR020557">
    <property type="entry name" value="Fumarate_lyase_CS"/>
</dbReference>
<evidence type="ECO:0000256" key="1">
    <source>
        <dbReference type="ARBA" id="ARBA00009084"/>
    </source>
</evidence>
<dbReference type="FunFam" id="1.20.200.10:FF:000001">
    <property type="entry name" value="Fumarate hydratase, mitochondrial"/>
    <property type="match status" value="1"/>
</dbReference>
<organism evidence="5 6">
    <name type="scientific">Ilumatobacter coccineus (strain NBRC 103263 / KCTC 29153 / YM16-304)</name>
    <dbReference type="NCBI Taxonomy" id="1313172"/>
    <lineage>
        <taxon>Bacteria</taxon>
        <taxon>Bacillati</taxon>
        <taxon>Actinomycetota</taxon>
        <taxon>Acidimicrobiia</taxon>
        <taxon>Acidimicrobiales</taxon>
        <taxon>Ilumatobacteraceae</taxon>
        <taxon>Ilumatobacter</taxon>
    </lineage>
</organism>
<dbReference type="PRINTS" id="PR00149">
    <property type="entry name" value="FUMRATELYASE"/>
</dbReference>
<dbReference type="EC" id="4.2.1.2" evidence="2"/>
<evidence type="ECO:0000259" key="4">
    <source>
        <dbReference type="Pfam" id="PF00206"/>
    </source>
</evidence>
<dbReference type="RefSeq" id="WP_015440167.1">
    <property type="nucleotide sequence ID" value="NC_020520.1"/>
</dbReference>
<dbReference type="Gene3D" id="1.10.40.30">
    <property type="entry name" value="Fumarase/aspartase (C-terminal domain)"/>
    <property type="match status" value="1"/>
</dbReference>
<keyword evidence="6" id="KW-1185">Reference proteome</keyword>
<dbReference type="OrthoDB" id="9802809at2"/>
<dbReference type="GO" id="GO:0006106">
    <property type="term" value="P:fumarate metabolic process"/>
    <property type="evidence" value="ECO:0007669"/>
    <property type="project" value="InterPro"/>
</dbReference>
<dbReference type="AlphaFoldDB" id="A0A6C7E6P8"/>
<dbReference type="Proteomes" id="UP000011863">
    <property type="component" value="Chromosome"/>
</dbReference>
<reference evidence="5 6" key="1">
    <citation type="journal article" date="2013" name="Int. J. Syst. Evol. Microbiol.">
        <title>Ilumatobacter nonamiense sp. nov. and Ilumatobacter coccineum sp. nov., isolated from seashore sand.</title>
        <authorList>
            <person name="Matsumoto A."/>
            <person name="Kasai H."/>
            <person name="Matsuo Y."/>
            <person name="Shizuri Y."/>
            <person name="Ichikawa N."/>
            <person name="Fujita N."/>
            <person name="Omura S."/>
            <person name="Takahashi Y."/>
        </authorList>
    </citation>
    <scope>NUCLEOTIDE SEQUENCE [LARGE SCALE GENOMIC DNA]</scope>
    <source>
        <strain evidence="6">NBRC 103263 / KCTC 29153 / YM16-304</strain>
    </source>
</reference>
<evidence type="ECO:0000256" key="2">
    <source>
        <dbReference type="ARBA" id="ARBA00012921"/>
    </source>
</evidence>
<keyword evidence="3 5" id="KW-0456">Lyase</keyword>
<evidence type="ECO:0000313" key="6">
    <source>
        <dbReference type="Proteomes" id="UP000011863"/>
    </source>
</evidence>
<dbReference type="Gene3D" id="1.10.275.10">
    <property type="entry name" value="Fumarase/aspartase (N-terminal domain)"/>
    <property type="match status" value="1"/>
</dbReference>
<dbReference type="Pfam" id="PF00206">
    <property type="entry name" value="Lyase_1"/>
    <property type="match status" value="1"/>
</dbReference>
<feature type="domain" description="Fumarate lyase N-terminal" evidence="4">
    <location>
        <begin position="3"/>
        <end position="315"/>
    </location>
</feature>
<dbReference type="Gene3D" id="1.20.200.10">
    <property type="entry name" value="Fumarase/aspartase (Central domain)"/>
    <property type="match status" value="1"/>
</dbReference>
<dbReference type="PROSITE" id="PS00163">
    <property type="entry name" value="FUMARATE_LYASES"/>
    <property type="match status" value="1"/>
</dbReference>
<evidence type="ECO:0000256" key="3">
    <source>
        <dbReference type="ARBA" id="ARBA00023239"/>
    </source>
</evidence>
<proteinExistence type="inferred from homology"/>
<dbReference type="InterPro" id="IPR024083">
    <property type="entry name" value="Fumarase/histidase_N"/>
</dbReference>
<dbReference type="KEGG" id="aym:YM304_06050"/>
<comment type="similarity">
    <text evidence="1">Belongs to the class-II fumarase/aspartase family. Fumarase subfamily.</text>
</comment>
<dbReference type="InterPro" id="IPR005677">
    <property type="entry name" value="Fum_hydII"/>
</dbReference>
<evidence type="ECO:0000313" key="5">
    <source>
        <dbReference type="EMBL" id="BAN00919.1"/>
    </source>
</evidence>
<sequence>MVEYWGNETRKAIENFPISGERVPASVIRWLGRIKSAAATANAELGVLDAELAARVATAADEIGAGEHADQFPIDIFQTGSGTSTNMNVNEVIAHLAGDDVHPNDHVNLGQSSNDVFPTAVHLAALDMATTTLAPALRSLERSLAGKAAEFADLAKAGRTHLMDAVPITLGEEFGAFAHQVGLGIDRVESCLQRVAAVPLGGTAVGNGLNTHPDFARRVRELIAERTGVEVVEPGDRFEAQASRDSLVELSGALKVVAVSLTKIANDIALLASGPRAGLGEITLPALQKGSSIMPGKVNPVLAEVVLQVAAQVIGNDTAITIGGMQGNFQLNVRIPLIARNLLGSMEILASTSIVFAENCVAGIVANHDRLAWLADHTLASATALNPIVGYDVAGAIVQLADRDGLSLRDAARTFDVDEEVIADVLDARKIARGNRVDDNGYGAPHD</sequence>
<name>A0A6C7E6P8_ILUCY</name>
<dbReference type="EMBL" id="AP012057">
    <property type="protein sequence ID" value="BAN00919.1"/>
    <property type="molecule type" value="Genomic_DNA"/>
</dbReference>
<dbReference type="SUPFAM" id="SSF48557">
    <property type="entry name" value="L-aspartase-like"/>
    <property type="match status" value="1"/>
</dbReference>
<protein>
    <recommendedName>
        <fullName evidence="2">fumarate hydratase</fullName>
        <ecNumber evidence="2">4.2.1.2</ecNumber>
    </recommendedName>
</protein>
<dbReference type="InterPro" id="IPR022761">
    <property type="entry name" value="Fumarate_lyase_N"/>
</dbReference>
<dbReference type="GO" id="GO:0004333">
    <property type="term" value="F:fumarate hydratase activity"/>
    <property type="evidence" value="ECO:0007669"/>
    <property type="project" value="UniProtKB-EC"/>
</dbReference>
<dbReference type="PANTHER" id="PTHR11444">
    <property type="entry name" value="ASPARTATEAMMONIA/ARGININOSUCCINATE/ADENYLOSUCCINATE LYASE"/>
    <property type="match status" value="1"/>
</dbReference>
<dbReference type="InterPro" id="IPR008948">
    <property type="entry name" value="L-Aspartase-like"/>
</dbReference>